<evidence type="ECO:0000256" key="3">
    <source>
        <dbReference type="ARBA" id="ARBA00023125"/>
    </source>
</evidence>
<dbReference type="InterPro" id="IPR011010">
    <property type="entry name" value="DNA_brk_join_enz"/>
</dbReference>
<gene>
    <name evidence="6" type="ORF">ZMTM_12060</name>
</gene>
<accession>A0A8D5FZE5</accession>
<dbReference type="Pfam" id="PF00589">
    <property type="entry name" value="Phage_integrase"/>
    <property type="match status" value="1"/>
</dbReference>
<dbReference type="InterPro" id="IPR002104">
    <property type="entry name" value="Integrase_catalytic"/>
</dbReference>
<dbReference type="PROSITE" id="PS51898">
    <property type="entry name" value="TYR_RECOMBINASE"/>
    <property type="match status" value="1"/>
</dbReference>
<feature type="domain" description="Tyr recombinase" evidence="5">
    <location>
        <begin position="213"/>
        <end position="391"/>
    </location>
</feature>
<proteinExistence type="inferred from homology"/>
<dbReference type="InterPro" id="IPR025166">
    <property type="entry name" value="Integrase_DNA_bind_dom"/>
</dbReference>
<dbReference type="SUPFAM" id="SSF56349">
    <property type="entry name" value="DNA breaking-rejoining enzymes"/>
    <property type="match status" value="1"/>
</dbReference>
<dbReference type="CDD" id="cd00801">
    <property type="entry name" value="INT_P4_C"/>
    <property type="match status" value="1"/>
</dbReference>
<dbReference type="InterPro" id="IPR013762">
    <property type="entry name" value="Integrase-like_cat_sf"/>
</dbReference>
<dbReference type="Pfam" id="PF13356">
    <property type="entry name" value="Arm-DNA-bind_3"/>
    <property type="match status" value="1"/>
</dbReference>
<evidence type="ECO:0000256" key="1">
    <source>
        <dbReference type="ARBA" id="ARBA00008857"/>
    </source>
</evidence>
<sequence>MGYGKLPAMVKRITDVECRNAISRKGVRKLSDGDGLYLLIYETGKKYWRFRYKLKGKENSLSVGVYPKVSLHNARIVARELMELITSGIDPSAHRKAIKEKKSVTPTFQEVGTGWLENKMKTNVWKSSKHADDVRRRLTLNIFPHIGKRPIAEIDGPELLAVIKLIEKRGSTDLSHKINGNCGQIFRYGIAHGLCKYDVSAGIRDALMPHVSKHQPAVKPNETKKLIQAIATYHTIGDEQTELALKMLAHTFVRANEFLESEWTEYDFEKRVWEIPKERMKMGTDHVVPLTDQTISYLILLKKYSDRSRYVVPSNNKNKTMTTNTPLFALYRLGYKSKQTVHGLRAIASTMLNEIGFNPDVIEMQLAHVERNKVRKAYNRALYLKDRKEMMIWWSYYLECLEKDIEPAMPSFYSGI</sequence>
<dbReference type="GO" id="GO:0006310">
    <property type="term" value="P:DNA recombination"/>
    <property type="evidence" value="ECO:0007669"/>
    <property type="project" value="UniProtKB-KW"/>
</dbReference>
<protein>
    <submittedName>
        <fullName evidence="6">Integrase</fullName>
    </submittedName>
</protein>
<keyword evidence="7" id="KW-1185">Reference proteome</keyword>
<dbReference type="Pfam" id="PF22022">
    <property type="entry name" value="Phage_int_M"/>
    <property type="match status" value="1"/>
</dbReference>
<dbReference type="InterPro" id="IPR038488">
    <property type="entry name" value="Integrase_DNA-bd_sf"/>
</dbReference>
<dbReference type="InterPro" id="IPR053876">
    <property type="entry name" value="Phage_int_M"/>
</dbReference>
<dbReference type="Gene3D" id="1.10.443.10">
    <property type="entry name" value="Intergrase catalytic core"/>
    <property type="match status" value="1"/>
</dbReference>
<organism evidence="6 7">
    <name type="scientific">Methyloradius palustris</name>
    <dbReference type="NCBI Taxonomy" id="2778876"/>
    <lineage>
        <taxon>Bacteria</taxon>
        <taxon>Pseudomonadati</taxon>
        <taxon>Pseudomonadota</taxon>
        <taxon>Betaproteobacteria</taxon>
        <taxon>Nitrosomonadales</taxon>
        <taxon>Methylophilaceae</taxon>
        <taxon>Methyloradius</taxon>
    </lineage>
</organism>
<evidence type="ECO:0000256" key="4">
    <source>
        <dbReference type="ARBA" id="ARBA00023172"/>
    </source>
</evidence>
<dbReference type="EMBL" id="AP024110">
    <property type="protein sequence ID" value="BCM24947.1"/>
    <property type="molecule type" value="Genomic_DNA"/>
</dbReference>
<dbReference type="Gene3D" id="3.30.160.390">
    <property type="entry name" value="Integrase, DNA-binding domain"/>
    <property type="match status" value="1"/>
</dbReference>
<dbReference type="InterPro" id="IPR010998">
    <property type="entry name" value="Integrase_recombinase_N"/>
</dbReference>
<dbReference type="RefSeq" id="WP_225907118.1">
    <property type="nucleotide sequence ID" value="NZ_AP024110.1"/>
</dbReference>
<reference evidence="6" key="1">
    <citation type="journal article" date="2021" name="Arch. Microbiol.">
        <title>Methyloradius palustris gen. nov., sp. nov., a methanol-oxidizing bacterium isolated from snow.</title>
        <authorList>
            <person name="Miyadera T."/>
            <person name="Kojima H."/>
            <person name="Fukui M."/>
        </authorList>
    </citation>
    <scope>NUCLEOTIDE SEQUENCE</scope>
    <source>
        <strain evidence="6">Zm11</strain>
    </source>
</reference>
<comment type="similarity">
    <text evidence="1">Belongs to the 'phage' integrase family.</text>
</comment>
<dbReference type="GO" id="GO:0015074">
    <property type="term" value="P:DNA integration"/>
    <property type="evidence" value="ECO:0007669"/>
    <property type="project" value="UniProtKB-KW"/>
</dbReference>
<evidence type="ECO:0000259" key="5">
    <source>
        <dbReference type="PROSITE" id="PS51898"/>
    </source>
</evidence>
<keyword evidence="3" id="KW-0238">DNA-binding</keyword>
<dbReference type="Proteomes" id="UP000826722">
    <property type="component" value="Chromosome"/>
</dbReference>
<evidence type="ECO:0000313" key="6">
    <source>
        <dbReference type="EMBL" id="BCM24947.1"/>
    </source>
</evidence>
<name>A0A8D5FZE5_9PROT</name>
<evidence type="ECO:0000256" key="2">
    <source>
        <dbReference type="ARBA" id="ARBA00022908"/>
    </source>
</evidence>
<keyword evidence="4" id="KW-0233">DNA recombination</keyword>
<dbReference type="PANTHER" id="PTHR30629">
    <property type="entry name" value="PROPHAGE INTEGRASE"/>
    <property type="match status" value="1"/>
</dbReference>
<dbReference type="GO" id="GO:0003677">
    <property type="term" value="F:DNA binding"/>
    <property type="evidence" value="ECO:0007669"/>
    <property type="project" value="UniProtKB-KW"/>
</dbReference>
<dbReference type="PANTHER" id="PTHR30629:SF2">
    <property type="entry name" value="PROPHAGE INTEGRASE INTS-RELATED"/>
    <property type="match status" value="1"/>
</dbReference>
<evidence type="ECO:0000313" key="7">
    <source>
        <dbReference type="Proteomes" id="UP000826722"/>
    </source>
</evidence>
<dbReference type="AlphaFoldDB" id="A0A8D5FZE5"/>
<dbReference type="InterPro" id="IPR050808">
    <property type="entry name" value="Phage_Integrase"/>
</dbReference>
<keyword evidence="2" id="KW-0229">DNA integration</keyword>
<dbReference type="Gene3D" id="1.10.150.130">
    <property type="match status" value="1"/>
</dbReference>
<dbReference type="KEGG" id="mpau:ZMTM_12060"/>